<evidence type="ECO:0000313" key="1">
    <source>
        <dbReference type="EMBL" id="GFC88054.1"/>
    </source>
</evidence>
<proteinExistence type="predicted"/>
<dbReference type="EMBL" id="BKCJ011113591">
    <property type="protein sequence ID" value="GFC88054.1"/>
    <property type="molecule type" value="Genomic_DNA"/>
</dbReference>
<dbReference type="AlphaFoldDB" id="A0A699RXU8"/>
<feature type="non-terminal residue" evidence="1">
    <location>
        <position position="1"/>
    </location>
</feature>
<name>A0A699RXU8_TANCI</name>
<reference evidence="1" key="1">
    <citation type="journal article" date="2019" name="Sci. Rep.">
        <title>Draft genome of Tanacetum cinerariifolium, the natural source of mosquito coil.</title>
        <authorList>
            <person name="Yamashiro T."/>
            <person name="Shiraishi A."/>
            <person name="Satake H."/>
            <person name="Nakayama K."/>
        </authorList>
    </citation>
    <scope>NUCLEOTIDE SEQUENCE</scope>
</reference>
<gene>
    <name evidence="1" type="ORF">Tci_860024</name>
</gene>
<organism evidence="1">
    <name type="scientific">Tanacetum cinerariifolium</name>
    <name type="common">Dalmatian daisy</name>
    <name type="synonym">Chrysanthemum cinerariifolium</name>
    <dbReference type="NCBI Taxonomy" id="118510"/>
    <lineage>
        <taxon>Eukaryota</taxon>
        <taxon>Viridiplantae</taxon>
        <taxon>Streptophyta</taxon>
        <taxon>Embryophyta</taxon>
        <taxon>Tracheophyta</taxon>
        <taxon>Spermatophyta</taxon>
        <taxon>Magnoliopsida</taxon>
        <taxon>eudicotyledons</taxon>
        <taxon>Gunneridae</taxon>
        <taxon>Pentapetalae</taxon>
        <taxon>asterids</taxon>
        <taxon>campanulids</taxon>
        <taxon>Asterales</taxon>
        <taxon>Asteraceae</taxon>
        <taxon>Asteroideae</taxon>
        <taxon>Anthemideae</taxon>
        <taxon>Anthemidinae</taxon>
        <taxon>Tanacetum</taxon>
    </lineage>
</organism>
<accession>A0A699RXU8</accession>
<comment type="caution">
    <text evidence="1">The sequence shown here is derived from an EMBL/GenBank/DDBJ whole genome shotgun (WGS) entry which is preliminary data.</text>
</comment>
<protein>
    <submittedName>
        <fullName evidence="1">Uncharacterized protein</fullName>
    </submittedName>
</protein>
<sequence>INIDPEIQAKIDECIAYADALRDRGINARVVIEAVDRDEIATGARGPIEVMVDKVTHPMTTDDIPEPA</sequence>